<evidence type="ECO:0000313" key="2">
    <source>
        <dbReference type="EMBL" id="CUS08645.1"/>
    </source>
</evidence>
<feature type="compositionally biased region" description="Basic residues" evidence="1">
    <location>
        <begin position="59"/>
        <end position="69"/>
    </location>
</feature>
<feature type="compositionally biased region" description="Basic and acidic residues" evidence="1">
    <location>
        <begin position="12"/>
        <end position="23"/>
    </location>
</feature>
<reference evidence="2" key="1">
    <citation type="submission" date="2015-10" db="EMBL/GenBank/DDBJ databases">
        <authorList>
            <person name="Regsiter A."/>
            <person name="william w."/>
        </authorList>
    </citation>
    <scope>NUCLEOTIDE SEQUENCE</scope>
    <source>
        <strain evidence="2">Montdore</strain>
    </source>
</reference>
<dbReference type="EMBL" id="LN891121">
    <property type="protein sequence ID" value="CUS08645.1"/>
    <property type="molecule type" value="Genomic_DNA"/>
</dbReference>
<evidence type="ECO:0000313" key="3">
    <source>
        <dbReference type="Proteomes" id="UP001412239"/>
    </source>
</evidence>
<feature type="compositionally biased region" description="Polar residues" evidence="1">
    <location>
        <begin position="70"/>
        <end position="104"/>
    </location>
</feature>
<feature type="compositionally biased region" description="Low complexity" evidence="1">
    <location>
        <begin position="30"/>
        <end position="48"/>
    </location>
</feature>
<evidence type="ECO:0000256" key="1">
    <source>
        <dbReference type="SAM" id="MobiDB-lite"/>
    </source>
</evidence>
<dbReference type="Proteomes" id="UP001412239">
    <property type="component" value="Unassembled WGS sequence"/>
</dbReference>
<dbReference type="AlphaFoldDB" id="A0A292PPM3"/>
<gene>
    <name evidence="2" type="ORF">GSTUAT00007290001</name>
</gene>
<sequence length="104" mass="11981">MIPIATMINKKATREYRTTEHKSPQKHSWQNPTNHPTNNPNHQNIIPNLLHPVRQSTHPIHHHHHHHHQNLTTQNITPKCAQPSNTSSSPVQHTTNQTNVKEPP</sequence>
<feature type="region of interest" description="Disordered" evidence="1">
    <location>
        <begin position="1"/>
        <end position="104"/>
    </location>
</feature>
<proteinExistence type="predicted"/>
<protein>
    <submittedName>
        <fullName evidence="2">Uncharacterized protein</fullName>
    </submittedName>
</protein>
<keyword evidence="3" id="KW-1185">Reference proteome</keyword>
<accession>A0A292PPM3</accession>
<organism evidence="2 3">
    <name type="scientific">Tuber aestivum</name>
    <name type="common">summer truffle</name>
    <dbReference type="NCBI Taxonomy" id="59557"/>
    <lineage>
        <taxon>Eukaryota</taxon>
        <taxon>Fungi</taxon>
        <taxon>Dikarya</taxon>
        <taxon>Ascomycota</taxon>
        <taxon>Pezizomycotina</taxon>
        <taxon>Pezizomycetes</taxon>
        <taxon>Pezizales</taxon>
        <taxon>Tuberaceae</taxon>
        <taxon>Tuber</taxon>
    </lineage>
</organism>
<name>A0A292PPM3_9PEZI</name>